<dbReference type="RefSeq" id="WP_160647703.1">
    <property type="nucleotide sequence ID" value="NZ_SIJB01000043.1"/>
</dbReference>
<keyword evidence="1" id="KW-0233">DNA recombination</keyword>
<evidence type="ECO:0000313" key="4">
    <source>
        <dbReference type="Proteomes" id="UP000448943"/>
    </source>
</evidence>
<dbReference type="InterPro" id="IPR011010">
    <property type="entry name" value="DNA_brk_join_enz"/>
</dbReference>
<protein>
    <submittedName>
        <fullName evidence="3">Site-specific integrase</fullName>
    </submittedName>
</protein>
<dbReference type="InterPro" id="IPR002104">
    <property type="entry name" value="Integrase_catalytic"/>
</dbReference>
<dbReference type="GO" id="GO:0003677">
    <property type="term" value="F:DNA binding"/>
    <property type="evidence" value="ECO:0007669"/>
    <property type="project" value="InterPro"/>
</dbReference>
<dbReference type="Proteomes" id="UP000448943">
    <property type="component" value="Unassembled WGS sequence"/>
</dbReference>
<dbReference type="GO" id="GO:0015074">
    <property type="term" value="P:DNA integration"/>
    <property type="evidence" value="ECO:0007669"/>
    <property type="project" value="InterPro"/>
</dbReference>
<organism evidence="3 4">
    <name type="scientific">Chengkuizengella marina</name>
    <dbReference type="NCBI Taxonomy" id="2507566"/>
    <lineage>
        <taxon>Bacteria</taxon>
        <taxon>Bacillati</taxon>
        <taxon>Bacillota</taxon>
        <taxon>Bacilli</taxon>
        <taxon>Bacillales</taxon>
        <taxon>Paenibacillaceae</taxon>
        <taxon>Chengkuizengella</taxon>
    </lineage>
</organism>
<dbReference type="AlphaFoldDB" id="A0A6N9Q7L2"/>
<sequence length="695" mass="81610">MTKVLEVKKWYTKLDSQIDPKLLSLKNIDDEYYWDYVDDSSIKYFIKNVGDSPWKNHLALSLLCVTDRKLSPSSIYNLMTTINARLLLIFNECNLNDMKQFNYSVVEKYLSGEIATEHSDRQRQMFLSSYNSFVFNMSKWITTQFTNEQQQLFSQYLFPKMPFDHRDFKVRERAMDTAKQYRKQETSAVTPLLPEIRAEGHFRWNQVKRLRRTVNKLLQKVNDNQRSLPINFSYEESEYARERWHFILWDKESFCIKYGVNTSTKNEVFLEFIKAEKLEDGSPGDGLWFLEILKYRLIGSWSNEYLDEDERKSIIDYLEKWGYEDAKNGQAPFSHRTPGLLTQGVFITRNARKFNKILINMEPIYAACLFARFALDIITSSGARMNELLQISYDKSCCIVTIDNSTTPAKKNYIYRLIPKGREIEENYYMPEDVFRSMNDILSMLKEAYKSDSIPDVEYSVPSRKHLMSKKKYIFQYQGRHMNEFTINAIIRFLLHGIIIQTNEGKQVSIKAHLLRHAFATHAVQTEKLPVDIVKNLLHQKDITVTEYYSAPTQEQVSSSIDSLYDNWTSYIDIHKGITRAPRELQEIYDEYKERVGTLSKVVGGICTTDAVCPTKLACVGCAAKVPRPEFEEEILAYLKWAEESEVMFNKKGMLLEAKKMKISKNRAKNELNEIRLIKQYEKDELYEPKVRFTK</sequence>
<reference evidence="3 4" key="1">
    <citation type="submission" date="2019-01" db="EMBL/GenBank/DDBJ databases">
        <title>Chengkuizengella sp. nov., isolated from deep-sea sediment of East Pacific Ocean.</title>
        <authorList>
            <person name="Yang J."/>
            <person name="Lai Q."/>
            <person name="Shao Z."/>
        </authorList>
    </citation>
    <scope>NUCLEOTIDE SEQUENCE [LARGE SCALE GENOMIC DNA]</scope>
    <source>
        <strain evidence="3 4">YPA3-1-1</strain>
    </source>
</reference>
<dbReference type="Gene3D" id="1.10.443.10">
    <property type="entry name" value="Intergrase catalytic core"/>
    <property type="match status" value="1"/>
</dbReference>
<proteinExistence type="predicted"/>
<feature type="domain" description="Tyr recombinase" evidence="2">
    <location>
        <begin position="349"/>
        <end position="562"/>
    </location>
</feature>
<name>A0A6N9Q7L2_9BACL</name>
<dbReference type="SUPFAM" id="SSF56349">
    <property type="entry name" value="DNA breaking-rejoining enzymes"/>
    <property type="match status" value="1"/>
</dbReference>
<comment type="caution">
    <text evidence="3">The sequence shown here is derived from an EMBL/GenBank/DDBJ whole genome shotgun (WGS) entry which is preliminary data.</text>
</comment>
<evidence type="ECO:0000259" key="2">
    <source>
        <dbReference type="PROSITE" id="PS51898"/>
    </source>
</evidence>
<dbReference type="CDD" id="cd00397">
    <property type="entry name" value="DNA_BRE_C"/>
    <property type="match status" value="1"/>
</dbReference>
<evidence type="ECO:0000256" key="1">
    <source>
        <dbReference type="ARBA" id="ARBA00023172"/>
    </source>
</evidence>
<evidence type="ECO:0000313" key="3">
    <source>
        <dbReference type="EMBL" id="NBI30895.1"/>
    </source>
</evidence>
<dbReference type="GO" id="GO:0006310">
    <property type="term" value="P:DNA recombination"/>
    <property type="evidence" value="ECO:0007669"/>
    <property type="project" value="UniProtKB-KW"/>
</dbReference>
<dbReference type="EMBL" id="SIJB01000043">
    <property type="protein sequence ID" value="NBI30895.1"/>
    <property type="molecule type" value="Genomic_DNA"/>
</dbReference>
<accession>A0A6N9Q7L2</accession>
<dbReference type="OrthoDB" id="2726692at2"/>
<keyword evidence="4" id="KW-1185">Reference proteome</keyword>
<gene>
    <name evidence="3" type="ORF">ERL59_18250</name>
</gene>
<dbReference type="InterPro" id="IPR013762">
    <property type="entry name" value="Integrase-like_cat_sf"/>
</dbReference>
<dbReference type="PROSITE" id="PS51898">
    <property type="entry name" value="TYR_RECOMBINASE"/>
    <property type="match status" value="1"/>
</dbReference>